<name>A0ABY6Z6M5_9BACL</name>
<dbReference type="InterPro" id="IPR053927">
    <property type="entry name" value="FlgK_helical"/>
</dbReference>
<dbReference type="InterPro" id="IPR002371">
    <property type="entry name" value="FlgK"/>
</dbReference>
<dbReference type="InterPro" id="IPR001444">
    <property type="entry name" value="Flag_bb_rod_N"/>
</dbReference>
<keyword evidence="5 7" id="KW-0964">Secreted</keyword>
<keyword evidence="6 7" id="KW-0975">Bacterial flagellum</keyword>
<dbReference type="PANTHER" id="PTHR30033:SF1">
    <property type="entry name" value="FLAGELLAR HOOK-ASSOCIATED PROTEIN 1"/>
    <property type="match status" value="1"/>
</dbReference>
<feature type="domain" description="Flagellar hook-associated protein FlgK helical" evidence="10">
    <location>
        <begin position="101"/>
        <end position="356"/>
    </location>
</feature>
<evidence type="ECO:0000256" key="2">
    <source>
        <dbReference type="ARBA" id="ARBA00004613"/>
    </source>
</evidence>
<proteinExistence type="inferred from homology"/>
<evidence type="ECO:0000313" key="11">
    <source>
        <dbReference type="EMBL" id="WAH37685.1"/>
    </source>
</evidence>
<comment type="subcellular location">
    <subcellularLocation>
        <location evidence="1 7">Bacterial flagellum</location>
    </subcellularLocation>
    <subcellularLocation>
        <location evidence="2 7">Secreted</location>
    </subcellularLocation>
</comment>
<evidence type="ECO:0000256" key="6">
    <source>
        <dbReference type="ARBA" id="ARBA00023143"/>
    </source>
</evidence>
<dbReference type="Pfam" id="PF06429">
    <property type="entry name" value="Flg_bbr_C"/>
    <property type="match status" value="1"/>
</dbReference>
<keyword evidence="11" id="KW-0966">Cell projection</keyword>
<evidence type="ECO:0000256" key="4">
    <source>
        <dbReference type="ARBA" id="ARBA00016244"/>
    </source>
</evidence>
<evidence type="ECO:0000256" key="1">
    <source>
        <dbReference type="ARBA" id="ARBA00004365"/>
    </source>
</evidence>
<organism evidence="11 12">
    <name type="scientific">Alicyclobacillus dauci</name>
    <dbReference type="NCBI Taxonomy" id="1475485"/>
    <lineage>
        <taxon>Bacteria</taxon>
        <taxon>Bacillati</taxon>
        <taxon>Bacillota</taxon>
        <taxon>Bacilli</taxon>
        <taxon>Bacillales</taxon>
        <taxon>Alicyclobacillaceae</taxon>
        <taxon>Alicyclobacillus</taxon>
    </lineage>
</organism>
<evidence type="ECO:0000313" key="12">
    <source>
        <dbReference type="Proteomes" id="UP001164803"/>
    </source>
</evidence>
<keyword evidence="11" id="KW-0969">Cilium</keyword>
<keyword evidence="12" id="KW-1185">Reference proteome</keyword>
<gene>
    <name evidence="7 11" type="primary">flgK</name>
    <name evidence="11" type="ORF">NZD86_04010</name>
</gene>
<evidence type="ECO:0000259" key="8">
    <source>
        <dbReference type="Pfam" id="PF00460"/>
    </source>
</evidence>
<sequence>MLGTWLGLQTSLRGLQTAQEGINTVSHNIDNANTPGYSRQVLDLSEAQAIDMPGLTSAMAGQVGQGVAVEQIQRMRSSFLDSQYRDQNASLGQANVEQSTLSQISGIIDEPSQTGISNAMQQFWQAWDTLGSGTNTDSLSVRAAVLNAGTQLTNVMNQTANQLTSLHSDLDAATTNDVTQVNSILSQVANLSNQIARVQETGNQPNDLMDQRDELLDQLSQYTSFTASTTTVTNGGVPVTTPVAPGTITYDQFTLKLTGDSGQITVIDGSQTDFTNAQPPRNLVGSLSAQTTVGAKPSTQVSITQGGVPVAQLAEPSGELAGYKQSLTDIQNYQDDLDNLAGALANKVNGLEPGGFFSGTTASNIAVQITNPSNVVAGIGPGDGSIALQISQLKDDNTNTFPDPSNNGGNMTGTMADYLTAVVGQLGLQGQTANNTVSVQQTLTQQVDSQRQSVSGVSIDEEMTNMISYQQAYNASAKVIQTINDMLSALMSEKQS</sequence>
<dbReference type="Proteomes" id="UP001164803">
    <property type="component" value="Chromosome"/>
</dbReference>
<evidence type="ECO:0000256" key="5">
    <source>
        <dbReference type="ARBA" id="ARBA00022525"/>
    </source>
</evidence>
<dbReference type="Pfam" id="PF22638">
    <property type="entry name" value="FlgK_D1"/>
    <property type="match status" value="1"/>
</dbReference>
<dbReference type="NCBIfam" id="TIGR02492">
    <property type="entry name" value="flgK_ends"/>
    <property type="match status" value="1"/>
</dbReference>
<dbReference type="SUPFAM" id="SSF64518">
    <property type="entry name" value="Phase 1 flagellin"/>
    <property type="match status" value="1"/>
</dbReference>
<keyword evidence="11" id="KW-0282">Flagellum</keyword>
<feature type="domain" description="Flagellar basal-body/hook protein C-terminal" evidence="9">
    <location>
        <begin position="452"/>
        <end position="491"/>
    </location>
</feature>
<dbReference type="EMBL" id="CP104064">
    <property type="protein sequence ID" value="WAH37685.1"/>
    <property type="molecule type" value="Genomic_DNA"/>
</dbReference>
<dbReference type="PANTHER" id="PTHR30033">
    <property type="entry name" value="FLAGELLAR HOOK-ASSOCIATED PROTEIN 1"/>
    <property type="match status" value="1"/>
</dbReference>
<comment type="similarity">
    <text evidence="3 7">Belongs to the flagella basal body rod proteins family.</text>
</comment>
<dbReference type="PRINTS" id="PR01005">
    <property type="entry name" value="FLGHOOKAP1"/>
</dbReference>
<evidence type="ECO:0000259" key="10">
    <source>
        <dbReference type="Pfam" id="PF22638"/>
    </source>
</evidence>
<evidence type="ECO:0000256" key="3">
    <source>
        <dbReference type="ARBA" id="ARBA00009677"/>
    </source>
</evidence>
<feature type="domain" description="Flagellar basal body rod protein N-terminal" evidence="8">
    <location>
        <begin position="8"/>
        <end position="37"/>
    </location>
</feature>
<dbReference type="InterPro" id="IPR010930">
    <property type="entry name" value="Flg_bb/hook_C_dom"/>
</dbReference>
<accession>A0ABY6Z6M5</accession>
<dbReference type="RefSeq" id="WP_268045202.1">
    <property type="nucleotide sequence ID" value="NZ_CP104064.1"/>
</dbReference>
<protein>
    <recommendedName>
        <fullName evidence="4 7">Flagellar hook-associated protein 1</fullName>
        <shortName evidence="7">HAP1</shortName>
    </recommendedName>
</protein>
<evidence type="ECO:0000259" key="9">
    <source>
        <dbReference type="Pfam" id="PF06429"/>
    </source>
</evidence>
<dbReference type="Pfam" id="PF00460">
    <property type="entry name" value="Flg_bb_rod"/>
    <property type="match status" value="1"/>
</dbReference>
<evidence type="ECO:0000256" key="7">
    <source>
        <dbReference type="RuleBase" id="RU362065"/>
    </source>
</evidence>
<reference evidence="11" key="1">
    <citation type="submission" date="2022-08" db="EMBL/GenBank/DDBJ databases">
        <title>Alicyclobacillus dauci DSM2870, complete genome.</title>
        <authorList>
            <person name="Wang Q."/>
            <person name="Cai R."/>
            <person name="Wang Z."/>
        </authorList>
    </citation>
    <scope>NUCLEOTIDE SEQUENCE</scope>
    <source>
        <strain evidence="11">DSM 28700</strain>
    </source>
</reference>